<evidence type="ECO:0000256" key="3">
    <source>
        <dbReference type="ARBA" id="ARBA00023145"/>
    </source>
</evidence>
<dbReference type="PANTHER" id="PTHR34218">
    <property type="entry name" value="PEPTIDASE S45 PENICILLIN AMIDASE"/>
    <property type="match status" value="1"/>
</dbReference>
<feature type="region of interest" description="Disordered" evidence="4">
    <location>
        <begin position="821"/>
        <end position="844"/>
    </location>
</feature>
<dbReference type="InterPro" id="IPR043146">
    <property type="entry name" value="Penicillin_amidase_N_B-knob"/>
</dbReference>
<evidence type="ECO:0000313" key="5">
    <source>
        <dbReference type="EMBL" id="SFJ47252.1"/>
    </source>
</evidence>
<evidence type="ECO:0000256" key="2">
    <source>
        <dbReference type="ARBA" id="ARBA00022801"/>
    </source>
</evidence>
<accession>A0A1I3RN16</accession>
<dbReference type="Pfam" id="PF01804">
    <property type="entry name" value="Penicil_amidase"/>
    <property type="match status" value="1"/>
</dbReference>
<keyword evidence="2" id="KW-0378">Hydrolase</keyword>
<evidence type="ECO:0000256" key="1">
    <source>
        <dbReference type="ARBA" id="ARBA00006586"/>
    </source>
</evidence>
<dbReference type="EMBL" id="FORO01000032">
    <property type="protein sequence ID" value="SFJ47252.1"/>
    <property type="molecule type" value="Genomic_DNA"/>
</dbReference>
<sequence length="844" mass="94000">MTVMWIRQDVRVTVKRETTRRGLFAGALAAGLGGLTVSGAGELLDSFAPLSGRAWNAADRELPESVENPYGDASVSYDEYGVPTIEADDEEAAYFAVGYVQAYDRLFQLDLQRRVMRGHVSELVGEATLEDDEFHVAMDFVGAAAATWEYVADTPAGPLVEAYADGVNAAIEREQLPLEFELLDYEPREWTPVDSMLMEKQISWDLTGSFDELRRAVIAERLGEDVLEELYPERMDHDVPILRETAEEDENGDNEDDETDENSAFLGLETDAVGGELASWLSRFESPTGVGSNSWVVSGEHTESGSPIVAYDPHLSLMTPPLWYEQHVETPETSVRGATFPGVPFIITGANETGTWSFTNVGADVLDCYEYDLRESNGDSSDEDETGDGGDYHFSSTDADEYRYGDEWREFETEERTIPVADGPDRTFTITKTVHGPVLEREGQTVGVAWTGHTATRTTEAIYEFERSSGVADVLEATRRFDLPTQNLVYADTDGRTLYFVTGKLPVRTVDGEVVSGNRIFDGSEGDGEWAGFTPFGESAWDEADAGFVPFAEKPHAIDPDVLATANQRVTDDTTPYVGVDYATPYRGGRIYARLDDRLENGEPTDLEFHQELQNDTYDGRAAQLVPELVAAVEDHRAISDVLDDAAATLADWDYHVDRDSYPALLFARWLEHYRREVFEPEFEEADLDDSYYPNDWVLATLPEDSDWFDGSRDERMVAALETGLEEINDEGWQRYGDWNTTGPIEHPFGVEAPFLDYAERPADGSAATVKNYRVDSAVGASWRMVVDPDGDAQAVLPGGNSGDYFSAHYDDQFELWLEGEQRPMDRAADGEVDISFEQREEPE</sequence>
<dbReference type="PANTHER" id="PTHR34218:SF4">
    <property type="entry name" value="ACYL-HOMOSERINE LACTONE ACYLASE QUIP"/>
    <property type="match status" value="1"/>
</dbReference>
<evidence type="ECO:0000313" key="6">
    <source>
        <dbReference type="Proteomes" id="UP000182829"/>
    </source>
</evidence>
<feature type="region of interest" description="Disordered" evidence="4">
    <location>
        <begin position="376"/>
        <end position="398"/>
    </location>
</feature>
<dbReference type="InterPro" id="IPR023343">
    <property type="entry name" value="Penicillin_amidase_dom1"/>
</dbReference>
<dbReference type="InterPro" id="IPR029055">
    <property type="entry name" value="Ntn_hydrolases_N"/>
</dbReference>
<dbReference type="OMA" id="EMDVRRH"/>
<dbReference type="Gene3D" id="3.60.20.10">
    <property type="entry name" value="Glutamine Phosphoribosylpyrophosphate, subunit 1, domain 1"/>
    <property type="match status" value="1"/>
</dbReference>
<dbReference type="InterPro" id="IPR002692">
    <property type="entry name" value="S45"/>
</dbReference>
<dbReference type="InterPro" id="IPR043147">
    <property type="entry name" value="Penicillin_amidase_A-knob"/>
</dbReference>
<dbReference type="Gene3D" id="1.10.1400.10">
    <property type="match status" value="1"/>
</dbReference>
<protein>
    <submittedName>
        <fullName evidence="5">Penicillin amidase</fullName>
    </submittedName>
</protein>
<dbReference type="InterPro" id="IPR014395">
    <property type="entry name" value="Pen/GL7ACA/AHL_acylase"/>
</dbReference>
<dbReference type="SUPFAM" id="SSF56235">
    <property type="entry name" value="N-terminal nucleophile aminohydrolases (Ntn hydrolases)"/>
    <property type="match status" value="1"/>
</dbReference>
<dbReference type="GO" id="GO:0017000">
    <property type="term" value="P:antibiotic biosynthetic process"/>
    <property type="evidence" value="ECO:0007669"/>
    <property type="project" value="InterPro"/>
</dbReference>
<reference evidence="5 6" key="1">
    <citation type="submission" date="2016-10" db="EMBL/GenBank/DDBJ databases">
        <authorList>
            <person name="de Groot N.N."/>
        </authorList>
    </citation>
    <scope>NUCLEOTIDE SEQUENCE [LARGE SCALE GENOMIC DNA]</scope>
    <source>
        <strain evidence="5 6">SP2</strain>
    </source>
</reference>
<comment type="similarity">
    <text evidence="1">Belongs to the peptidase S45 family.</text>
</comment>
<keyword evidence="3" id="KW-0865">Zymogen</keyword>
<dbReference type="Gene3D" id="2.30.120.10">
    <property type="match status" value="1"/>
</dbReference>
<dbReference type="GO" id="GO:0016811">
    <property type="term" value="F:hydrolase activity, acting on carbon-nitrogen (but not peptide) bonds, in linear amides"/>
    <property type="evidence" value="ECO:0007669"/>
    <property type="project" value="InterPro"/>
</dbReference>
<evidence type="ECO:0000256" key="4">
    <source>
        <dbReference type="SAM" id="MobiDB-lite"/>
    </source>
</evidence>
<name>A0A1I3RN16_9EURY</name>
<organism evidence="5 6">
    <name type="scientific">Natronobacterium gregoryi</name>
    <dbReference type="NCBI Taxonomy" id="44930"/>
    <lineage>
        <taxon>Archaea</taxon>
        <taxon>Methanobacteriati</taxon>
        <taxon>Methanobacteriota</taxon>
        <taxon>Stenosarchaea group</taxon>
        <taxon>Halobacteria</taxon>
        <taxon>Halobacteriales</taxon>
        <taxon>Natrialbaceae</taxon>
        <taxon>Natronobacterium</taxon>
    </lineage>
</organism>
<feature type="compositionally biased region" description="Basic and acidic residues" evidence="4">
    <location>
        <begin position="821"/>
        <end position="830"/>
    </location>
</feature>
<gene>
    <name evidence="5" type="ORF">SAMN05443661_13232</name>
</gene>
<dbReference type="AlphaFoldDB" id="A0A1I3RN16"/>
<dbReference type="Gene3D" id="1.10.439.10">
    <property type="entry name" value="Penicillin Amidohydrolase, domain 1"/>
    <property type="match status" value="1"/>
</dbReference>
<dbReference type="PIRSF" id="PIRSF001227">
    <property type="entry name" value="Pen_acylase"/>
    <property type="match status" value="1"/>
</dbReference>
<dbReference type="Proteomes" id="UP000182829">
    <property type="component" value="Unassembled WGS sequence"/>
</dbReference>
<dbReference type="CDD" id="cd03747">
    <property type="entry name" value="Ntn_PGA_like"/>
    <property type="match status" value="1"/>
</dbReference>
<proteinExistence type="inferred from homology"/>